<dbReference type="Pfam" id="PF00844">
    <property type="entry name" value="Gemini_coat"/>
    <property type="match status" value="1"/>
</dbReference>
<comment type="subunit">
    <text evidence="16">Binds to single-stranded and double-stranded viral DNA. Interacts with the host nuclear shuttle interacting (NSI) protein. This interaction may allow NSP to recruit NSI monomers to the viral genome and thus regulate nuclear export of viral genome by NSP.</text>
</comment>
<reference evidence="20" key="1">
    <citation type="journal article" date="2019" name="Plant Dis.">
        <title>African basil (Ocimum gratissimum) is a reservoir of divergent begomoviruses in Uganda.</title>
        <authorList>
            <person name="Mollel H.G."/>
            <person name="Ndunguru J."/>
            <person name="Sseruwagi P.P."/>
            <person name="Alicai T."/>
            <person name="Colvin J."/>
            <person name="Navas-Castillo J."/>
            <person name="Fiallo-Olive E."/>
        </authorList>
    </citation>
    <scope>NUCLEOTIDE SEQUENCE</scope>
    <source>
        <strain evidence="20">Uganda-UG31-2015</strain>
    </source>
</reference>
<keyword evidence="12" id="KW-0238">DNA-binding</keyword>
<keyword evidence="19" id="KW-0812">Transmembrane</keyword>
<dbReference type="GO" id="GO:0019028">
    <property type="term" value="C:viral capsid"/>
    <property type="evidence" value="ECO:0007669"/>
    <property type="project" value="InterPro"/>
</dbReference>
<evidence type="ECO:0000313" key="21">
    <source>
        <dbReference type="Proteomes" id="UP000682736"/>
    </source>
</evidence>
<proteinExistence type="inferred from homology"/>
<keyword evidence="13 19" id="KW-0472">Membrane</keyword>
<comment type="similarity">
    <text evidence="4">Belongs to the begomovirus nuclear shuttle protein family.</text>
</comment>
<keyword evidence="9" id="KW-0945">Host-virus interaction</keyword>
<evidence type="ECO:0000256" key="15">
    <source>
        <dbReference type="ARBA" id="ARBA00025176"/>
    </source>
</evidence>
<evidence type="ECO:0000256" key="18">
    <source>
        <dbReference type="ARBA" id="ARBA00029763"/>
    </source>
</evidence>
<keyword evidence="19" id="KW-1133">Transmembrane helix</keyword>
<evidence type="ECO:0000256" key="13">
    <source>
        <dbReference type="ARBA" id="ARBA00023136"/>
    </source>
</evidence>
<keyword evidence="8" id="KW-1048">Host nucleus</keyword>
<evidence type="ECO:0000256" key="17">
    <source>
        <dbReference type="ARBA" id="ARBA00029578"/>
    </source>
</evidence>
<keyword evidence="6" id="KW-0813">Transport</keyword>
<dbReference type="GO" id="GO:0030430">
    <property type="term" value="C:host cell cytoplasm"/>
    <property type="evidence" value="ECO:0007669"/>
    <property type="project" value="UniProtKB-SubCell"/>
</dbReference>
<dbReference type="GO" id="GO:0003697">
    <property type="term" value="F:single-stranded DNA binding"/>
    <property type="evidence" value="ECO:0007669"/>
    <property type="project" value="InterPro"/>
</dbReference>
<evidence type="ECO:0000256" key="12">
    <source>
        <dbReference type="ARBA" id="ARBA00023125"/>
    </source>
</evidence>
<dbReference type="GO" id="GO:0042025">
    <property type="term" value="C:host cell nucleus"/>
    <property type="evidence" value="ECO:0007669"/>
    <property type="project" value="UniProtKB-SubCell"/>
</dbReference>
<dbReference type="GO" id="GO:0046740">
    <property type="term" value="P:transport of virus in host, cell to cell"/>
    <property type="evidence" value="ECO:0007669"/>
    <property type="project" value="UniProtKB-KW"/>
</dbReference>
<evidence type="ECO:0000256" key="3">
    <source>
        <dbReference type="ARBA" id="ARBA00004501"/>
    </source>
</evidence>
<evidence type="ECO:0000256" key="9">
    <source>
        <dbReference type="ARBA" id="ARBA00022581"/>
    </source>
</evidence>
<accession>A0A5Q0TUJ8</accession>
<name>A0A5Q0TUJ8_9GEMI</name>
<dbReference type="GO" id="GO:0043657">
    <property type="term" value="C:host cell"/>
    <property type="evidence" value="ECO:0007669"/>
    <property type="project" value="InterPro"/>
</dbReference>
<sequence>MPVSGPLVFNFHLICYLLWIYVFYKCIFSIWYHYVVHDMYSKKMYTPYPYTSKKYRQYSRRSAAVRHVKIKPPVKRKLFVTSESNKWRTLTLGELQSSEAYDVSANSCVVSYISYPELGDGGRHQTYFKIIKSVFSGSVLFKNDSSVYMDGSPGSGIHGIFAHVVVQDRKPRKYKNEEPLHSFADLFGSVADISAELVLEERHRDRFRVLKQRKWTVNTVMDTYVMPLKGDCRISNHVRYPFWVSMKDDDGPSHGSGQYTNVQRNALLVYYALISDNPCKAKLYFKYSTTFVC</sequence>
<keyword evidence="10" id="KW-1043">Host membrane</keyword>
<gene>
    <name evidence="20" type="primary">BV1</name>
</gene>
<keyword evidence="11" id="KW-0916">Viral movement protein</keyword>
<dbReference type="GO" id="GO:0005198">
    <property type="term" value="F:structural molecule activity"/>
    <property type="evidence" value="ECO:0007669"/>
    <property type="project" value="InterPro"/>
</dbReference>
<evidence type="ECO:0000256" key="7">
    <source>
        <dbReference type="ARBA" id="ARBA00022511"/>
    </source>
</evidence>
<dbReference type="InterPro" id="IPR001530">
    <property type="entry name" value="Gemini_BR1"/>
</dbReference>
<dbReference type="EMBL" id="MN313660">
    <property type="protein sequence ID" value="QGA69831.1"/>
    <property type="molecule type" value="Genomic_DNA"/>
</dbReference>
<evidence type="ECO:0000256" key="4">
    <source>
        <dbReference type="ARBA" id="ARBA00005789"/>
    </source>
</evidence>
<dbReference type="InterPro" id="IPR000263">
    <property type="entry name" value="GV_A/BR1_coat"/>
</dbReference>
<organism evidence="20 21">
    <name type="scientific">Ocimum golden mosaic virus</name>
    <dbReference type="NCBI Taxonomy" id="2664940"/>
    <lineage>
        <taxon>Viruses</taxon>
        <taxon>Monodnaviria</taxon>
        <taxon>Shotokuvirae</taxon>
        <taxon>Cressdnaviricota</taxon>
        <taxon>Repensiviricetes</taxon>
        <taxon>Geplafuvirales</taxon>
        <taxon>Geminiviridae</taxon>
        <taxon>Begomovirus</taxon>
        <taxon>Begomovirus ocimumaurei</taxon>
    </lineage>
</organism>
<dbReference type="GO" id="GO:0020002">
    <property type="term" value="C:host cell plasma membrane"/>
    <property type="evidence" value="ECO:0007669"/>
    <property type="project" value="UniProtKB-SubCell"/>
</dbReference>
<evidence type="ECO:0000256" key="6">
    <source>
        <dbReference type="ARBA" id="ARBA00022448"/>
    </source>
</evidence>
<feature type="transmembrane region" description="Helical" evidence="19">
    <location>
        <begin position="16"/>
        <end position="35"/>
    </location>
</feature>
<evidence type="ECO:0000256" key="5">
    <source>
        <dbReference type="ARBA" id="ARBA00014908"/>
    </source>
</evidence>
<evidence type="ECO:0000256" key="2">
    <source>
        <dbReference type="ARBA" id="ARBA00004192"/>
    </source>
</evidence>
<dbReference type="GeneID" id="74806072"/>
<evidence type="ECO:0000313" key="20">
    <source>
        <dbReference type="EMBL" id="QGA69831.1"/>
    </source>
</evidence>
<dbReference type="KEGG" id="vg:74806072"/>
<evidence type="ECO:0000256" key="1">
    <source>
        <dbReference type="ARBA" id="ARBA00004147"/>
    </source>
</evidence>
<keyword evidence="14" id="KW-1035">Host cytoplasm</keyword>
<evidence type="ECO:0000256" key="10">
    <source>
        <dbReference type="ARBA" id="ARBA00022870"/>
    </source>
</evidence>
<evidence type="ECO:0000256" key="19">
    <source>
        <dbReference type="SAM" id="Phobius"/>
    </source>
</evidence>
<dbReference type="RefSeq" id="YP_010245830.1">
    <property type="nucleotide sequence ID" value="NC_060092.1"/>
</dbReference>
<comment type="function">
    <text evidence="15">Binds to the genomic viral ssDNA, shuttles it into and out of the cell nucleus. Begomoviruses use 2 proteins to transport their DNA from cell to cell. The nuclear shuttle protein (NSP) shuttles it between nucleus and cytoplasm and the movement protein (MP) probably transports the DNA-NSP complex to the cell periphery and facilitates movement across the cell wall.</text>
</comment>
<evidence type="ECO:0000256" key="8">
    <source>
        <dbReference type="ARBA" id="ARBA00022562"/>
    </source>
</evidence>
<dbReference type="PRINTS" id="PR00225">
    <property type="entry name" value="GEMCOATBR1"/>
</dbReference>
<dbReference type="Proteomes" id="UP000682736">
    <property type="component" value="Genome"/>
</dbReference>
<evidence type="ECO:0000256" key="16">
    <source>
        <dbReference type="ARBA" id="ARBA00026026"/>
    </source>
</evidence>
<keyword evidence="7" id="KW-1032">Host cell membrane</keyword>
<comment type="subcellular location">
    <subcellularLocation>
        <location evidence="3">Host cell membrane</location>
        <topology evidence="3">Peripheral membrane protein</topology>
        <orientation evidence="3">Cytoplasmic side</orientation>
    </subcellularLocation>
    <subcellularLocation>
        <location evidence="2">Host cytoplasm</location>
    </subcellularLocation>
    <subcellularLocation>
        <location evidence="1">Host nucleus</location>
    </subcellularLocation>
</comment>
<keyword evidence="21" id="KW-1185">Reference proteome</keyword>
<protein>
    <recommendedName>
        <fullName evidence="5">Nuclear shuttle protein</fullName>
    </recommendedName>
    <alternativeName>
        <fullName evidence="17">Protein BR1</fullName>
    </alternativeName>
    <alternativeName>
        <fullName evidence="18">Protein BV1</fullName>
    </alternativeName>
</protein>
<evidence type="ECO:0000256" key="14">
    <source>
        <dbReference type="ARBA" id="ARBA00023200"/>
    </source>
</evidence>
<dbReference type="GO" id="GO:0051027">
    <property type="term" value="P:DNA transport"/>
    <property type="evidence" value="ECO:0007669"/>
    <property type="project" value="InterPro"/>
</dbReference>
<evidence type="ECO:0000256" key="11">
    <source>
        <dbReference type="ARBA" id="ARBA00023031"/>
    </source>
</evidence>